<sequence length="330" mass="38825">MYSTQPPLLSIITPMFNAGSMFDDFIQALLAQTLTQMEIIIVDDGSTDESGERADTYAQQYPHIRVIHQANGGVSRARNAGLAMARGKYVTFPDADDTMNPAMYQTLVEMAERDDLDAAQCNAEWFFKASQTTKPLIPLDRLTSTDVLSGPEWLNTALQTHRYMHVVWLGIYRRELIEQNNLTFEPGLHHQDIPWTTEFMFNARRVRYTDQMLYRYYLHDASISNRKRTGQRNVEYQRHYLKIAQMLEEINARYRDKVKIYPVFHYQITREALSVCHSIRREPEESARQAMIADLFATQTHKRMLRNARGARQWYQLLLWLSRIYRWRNK</sequence>
<dbReference type="PANTHER" id="PTHR22916">
    <property type="entry name" value="GLYCOSYLTRANSFERASE"/>
    <property type="match status" value="1"/>
</dbReference>
<evidence type="ECO:0000313" key="5">
    <source>
        <dbReference type="Proteomes" id="UP001515780"/>
    </source>
</evidence>
<dbReference type="NCBIfam" id="NF007482">
    <property type="entry name" value="PRK10073.1"/>
    <property type="match status" value="1"/>
</dbReference>
<evidence type="ECO:0000256" key="1">
    <source>
        <dbReference type="ARBA" id="ARBA00022676"/>
    </source>
</evidence>
<evidence type="ECO:0000256" key="2">
    <source>
        <dbReference type="ARBA" id="ARBA00022679"/>
    </source>
</evidence>
<accession>A0ABX0RU32</accession>
<organism evidence="4 5">
    <name type="scientific">Candidatus Pantoea communis</name>
    <dbReference type="NCBI Taxonomy" id="2608354"/>
    <lineage>
        <taxon>Bacteria</taxon>
        <taxon>Pseudomonadati</taxon>
        <taxon>Pseudomonadota</taxon>
        <taxon>Gammaproteobacteria</taxon>
        <taxon>Enterobacterales</taxon>
        <taxon>Erwiniaceae</taxon>
        <taxon>Pantoea</taxon>
    </lineage>
</organism>
<dbReference type="RefSeq" id="WP_166935444.1">
    <property type="nucleotide sequence ID" value="NZ_VWXC01000018.1"/>
</dbReference>
<reference evidence="4 5" key="1">
    <citation type="journal article" date="2019" name="bioRxiv">
        <title>Bacteria contribute to plant secondary compound degradation in a generalist herbivore system.</title>
        <authorList>
            <person name="Francoeur C.B."/>
            <person name="Khadempour L."/>
            <person name="Moreira-Soto R.D."/>
            <person name="Gotting K."/>
            <person name="Book A.J."/>
            <person name="Pinto-Tomas A.A."/>
            <person name="Keefover-Ring K."/>
            <person name="Currie C.R."/>
        </authorList>
    </citation>
    <scope>NUCLEOTIDE SEQUENCE [LARGE SCALE GENOMIC DNA]</scope>
    <source>
        <strain evidence="4">Al-1710</strain>
    </source>
</reference>
<gene>
    <name evidence="4" type="ORF">F3J37_20750</name>
</gene>
<evidence type="ECO:0000313" key="4">
    <source>
        <dbReference type="EMBL" id="NIG21111.1"/>
    </source>
</evidence>
<protein>
    <submittedName>
        <fullName evidence="4">Glycosyltransferase</fullName>
    </submittedName>
</protein>
<dbReference type="Proteomes" id="UP001515780">
    <property type="component" value="Unassembled WGS sequence"/>
</dbReference>
<dbReference type="InterPro" id="IPR029044">
    <property type="entry name" value="Nucleotide-diphossugar_trans"/>
</dbReference>
<dbReference type="SUPFAM" id="SSF53448">
    <property type="entry name" value="Nucleotide-diphospho-sugar transferases"/>
    <property type="match status" value="1"/>
</dbReference>
<dbReference type="Pfam" id="PF00535">
    <property type="entry name" value="Glycos_transf_2"/>
    <property type="match status" value="1"/>
</dbReference>
<dbReference type="InterPro" id="IPR001173">
    <property type="entry name" value="Glyco_trans_2-like"/>
</dbReference>
<keyword evidence="5" id="KW-1185">Reference proteome</keyword>
<name>A0ABX0RU32_9GAMM</name>
<dbReference type="EMBL" id="VWXC01000018">
    <property type="protein sequence ID" value="NIG21111.1"/>
    <property type="molecule type" value="Genomic_DNA"/>
</dbReference>
<comment type="caution">
    <text evidence="4">The sequence shown here is derived from an EMBL/GenBank/DDBJ whole genome shotgun (WGS) entry which is preliminary data.</text>
</comment>
<dbReference type="PANTHER" id="PTHR22916:SF51">
    <property type="entry name" value="GLYCOSYLTRANSFERASE EPSH-RELATED"/>
    <property type="match status" value="1"/>
</dbReference>
<dbReference type="CDD" id="cd00761">
    <property type="entry name" value="Glyco_tranf_GTA_type"/>
    <property type="match status" value="1"/>
</dbReference>
<keyword evidence="2" id="KW-0808">Transferase</keyword>
<proteinExistence type="predicted"/>
<feature type="domain" description="Glycosyltransferase 2-like" evidence="3">
    <location>
        <begin position="10"/>
        <end position="136"/>
    </location>
</feature>
<evidence type="ECO:0000259" key="3">
    <source>
        <dbReference type="Pfam" id="PF00535"/>
    </source>
</evidence>
<dbReference type="Gene3D" id="3.90.550.10">
    <property type="entry name" value="Spore Coat Polysaccharide Biosynthesis Protein SpsA, Chain A"/>
    <property type="match status" value="1"/>
</dbReference>
<keyword evidence="1" id="KW-0328">Glycosyltransferase</keyword>